<gene>
    <name evidence="8" type="primary">menA</name>
    <name evidence="10" type="ORF">RJ45_24530</name>
</gene>
<dbReference type="EC" id="2.5.1.74" evidence="8 9"/>
<feature type="transmembrane region" description="Helical" evidence="8">
    <location>
        <begin position="153"/>
        <end position="171"/>
    </location>
</feature>
<feature type="transmembrane region" description="Helical" evidence="8">
    <location>
        <begin position="121"/>
        <end position="141"/>
    </location>
</feature>
<evidence type="ECO:0000256" key="3">
    <source>
        <dbReference type="ARBA" id="ARBA00022475"/>
    </source>
</evidence>
<dbReference type="Proteomes" id="UP000031278">
    <property type="component" value="Unassembled WGS sequence"/>
</dbReference>
<keyword evidence="2 8" id="KW-0474">Menaquinone biosynthesis</keyword>
<evidence type="ECO:0000256" key="5">
    <source>
        <dbReference type="ARBA" id="ARBA00022692"/>
    </source>
</evidence>
<dbReference type="InterPro" id="IPR004657">
    <property type="entry name" value="MenA"/>
</dbReference>
<keyword evidence="7 8" id="KW-0472">Membrane</keyword>
<keyword evidence="5 8" id="KW-0812">Transmembrane</keyword>
<evidence type="ECO:0000256" key="9">
    <source>
        <dbReference type="NCBIfam" id="TIGR00751"/>
    </source>
</evidence>
<dbReference type="NCBIfam" id="TIGR00751">
    <property type="entry name" value="menA"/>
    <property type="match status" value="1"/>
</dbReference>
<evidence type="ECO:0000256" key="4">
    <source>
        <dbReference type="ARBA" id="ARBA00022679"/>
    </source>
</evidence>
<name>A0A0B9GKD2_9GAMM</name>
<feature type="transmembrane region" description="Helical" evidence="8">
    <location>
        <begin position="177"/>
        <end position="196"/>
    </location>
</feature>
<dbReference type="PANTHER" id="PTHR13929:SF0">
    <property type="entry name" value="UBIA PRENYLTRANSFERASE DOMAIN-CONTAINING PROTEIN 1"/>
    <property type="match status" value="1"/>
</dbReference>
<feature type="transmembrane region" description="Helical" evidence="8">
    <location>
        <begin position="20"/>
        <end position="53"/>
    </location>
</feature>
<feature type="transmembrane region" description="Helical" evidence="8">
    <location>
        <begin position="280"/>
        <end position="302"/>
    </location>
</feature>
<evidence type="ECO:0000256" key="8">
    <source>
        <dbReference type="HAMAP-Rule" id="MF_01937"/>
    </source>
</evidence>
<feature type="transmembrane region" description="Helical" evidence="8">
    <location>
        <begin position="96"/>
        <end position="115"/>
    </location>
</feature>
<dbReference type="AlphaFoldDB" id="A0A0B9GKD2"/>
<protein>
    <recommendedName>
        <fullName evidence="8 9">1,4-dihydroxy-2-naphthoate octaprenyltransferase</fullName>
        <shortName evidence="8">DHNA-octaprenyltransferase</shortName>
        <ecNumber evidence="8 9">2.5.1.74</ecNumber>
    </recommendedName>
</protein>
<keyword evidence="6 8" id="KW-1133">Transmembrane helix</keyword>
<evidence type="ECO:0000313" key="11">
    <source>
        <dbReference type="Proteomes" id="UP000031278"/>
    </source>
</evidence>
<dbReference type="Pfam" id="PF01040">
    <property type="entry name" value="UbiA"/>
    <property type="match status" value="1"/>
</dbReference>
<sequence length="303" mass="32053">MKSSSLTIWLDAARPKTLPLAIASIVCGSAVAGWQGSFSAVIAGLALLTALLLQILSNLANDYGDAVKGTDNDQRLGPQRAMQSGLVTPGAMRKAMLLNIALTAISGLSLIFIATNNLQDMVGFMLLGLMAIVASIAYTVGNKPYGYRGLGDLSVLMFFGWLGVAGTYYLQAGQIDSIIMLPATACGLLAVGVLNINNLRDIDNDRECGKLTLAVRMGPEWGRKYHLFLLVGSVLCLALFALLELHSPFGWLFILSAPLLFKHGKQVLHSADGAALRPMMATMVKCALLTNLLFAAGVVLAAA</sequence>
<dbReference type="PANTHER" id="PTHR13929">
    <property type="entry name" value="1,4-DIHYDROXY-2-NAPHTHOATE OCTAPRENYLTRANSFERASE"/>
    <property type="match status" value="1"/>
</dbReference>
<evidence type="ECO:0000256" key="6">
    <source>
        <dbReference type="ARBA" id="ARBA00022989"/>
    </source>
</evidence>
<dbReference type="PIRSF" id="PIRSF005355">
    <property type="entry name" value="UBIAD1"/>
    <property type="match status" value="1"/>
</dbReference>
<organism evidence="10 11">
    <name type="scientific">Photobacterium gaetbulicola</name>
    <dbReference type="NCBI Taxonomy" id="1295392"/>
    <lineage>
        <taxon>Bacteria</taxon>
        <taxon>Pseudomonadati</taxon>
        <taxon>Pseudomonadota</taxon>
        <taxon>Gammaproteobacteria</taxon>
        <taxon>Vibrionales</taxon>
        <taxon>Vibrionaceae</taxon>
        <taxon>Photobacterium</taxon>
    </lineage>
</organism>
<evidence type="ECO:0000256" key="1">
    <source>
        <dbReference type="ARBA" id="ARBA00004141"/>
    </source>
</evidence>
<proteinExistence type="inferred from homology"/>
<comment type="caution">
    <text evidence="10">The sequence shown here is derived from an EMBL/GenBank/DDBJ whole genome shotgun (WGS) entry which is preliminary data.</text>
</comment>
<dbReference type="NCBIfam" id="NF004750">
    <property type="entry name" value="PRK06080.1-2"/>
    <property type="match status" value="1"/>
</dbReference>
<dbReference type="HAMAP" id="MF_01937">
    <property type="entry name" value="MenA_1"/>
    <property type="match status" value="1"/>
</dbReference>
<dbReference type="UniPathway" id="UPA00079">
    <property type="reaction ID" value="UER00168"/>
</dbReference>
<dbReference type="InterPro" id="IPR000537">
    <property type="entry name" value="UbiA_prenyltransferase"/>
</dbReference>
<dbReference type="EMBL" id="JWLZ01000213">
    <property type="protein sequence ID" value="KHT59371.1"/>
    <property type="molecule type" value="Genomic_DNA"/>
</dbReference>
<comment type="function">
    <text evidence="8">Conversion of 1,4-dihydroxy-2-naphthoate (DHNA) to demethylmenaquinone (DMK).</text>
</comment>
<comment type="catalytic activity">
    <reaction evidence="8">
        <text>an all-trans-polyprenyl diphosphate + 1,4-dihydroxy-2-naphthoate + H(+) = a 2-demethylmenaquinol + CO2 + diphosphate</text>
        <dbReference type="Rhea" id="RHEA:26478"/>
        <dbReference type="Rhea" id="RHEA-COMP:9563"/>
        <dbReference type="Rhea" id="RHEA-COMP:9564"/>
        <dbReference type="ChEBI" id="CHEBI:11173"/>
        <dbReference type="ChEBI" id="CHEBI:15378"/>
        <dbReference type="ChEBI" id="CHEBI:16526"/>
        <dbReference type="ChEBI" id="CHEBI:33019"/>
        <dbReference type="ChEBI" id="CHEBI:55437"/>
        <dbReference type="ChEBI" id="CHEBI:58914"/>
        <dbReference type="EC" id="2.5.1.74"/>
    </reaction>
</comment>
<comment type="similarity">
    <text evidence="8">Belongs to the MenA family. Type 1 subfamily.</text>
</comment>
<dbReference type="GO" id="GO:0009234">
    <property type="term" value="P:menaquinone biosynthetic process"/>
    <property type="evidence" value="ECO:0007669"/>
    <property type="project" value="UniProtKB-UniRule"/>
</dbReference>
<dbReference type="CDD" id="cd13962">
    <property type="entry name" value="PT_UbiA_UBIAD1"/>
    <property type="match status" value="1"/>
</dbReference>
<comment type="subcellular location">
    <subcellularLocation>
        <location evidence="8">Cell membrane</location>
        <topology evidence="8">Multi-pass membrane protein</topology>
    </subcellularLocation>
    <subcellularLocation>
        <location evidence="1">Membrane</location>
        <topology evidence="1">Multi-pass membrane protein</topology>
    </subcellularLocation>
</comment>
<keyword evidence="4 8" id="KW-0808">Transferase</keyword>
<dbReference type="GO" id="GO:0042371">
    <property type="term" value="P:vitamin K biosynthetic process"/>
    <property type="evidence" value="ECO:0007669"/>
    <property type="project" value="TreeGrafter"/>
</dbReference>
<feature type="transmembrane region" description="Helical" evidence="8">
    <location>
        <begin position="225"/>
        <end position="243"/>
    </location>
</feature>
<dbReference type="NCBIfam" id="NF004751">
    <property type="entry name" value="PRK06080.1-3"/>
    <property type="match status" value="1"/>
</dbReference>
<comment type="pathway">
    <text evidence="8">Quinol/quinone metabolism; menaquinone biosynthesis; menaquinol from 1,4-dihydroxy-2-naphthoate: step 1/2.</text>
</comment>
<dbReference type="RefSeq" id="WP_039469085.1">
    <property type="nucleotide sequence ID" value="NZ_JWLZ01000213.1"/>
</dbReference>
<evidence type="ECO:0000313" key="10">
    <source>
        <dbReference type="EMBL" id="KHT59371.1"/>
    </source>
</evidence>
<dbReference type="GO" id="GO:0005886">
    <property type="term" value="C:plasma membrane"/>
    <property type="evidence" value="ECO:0007669"/>
    <property type="project" value="UniProtKB-SubCell"/>
</dbReference>
<evidence type="ECO:0000256" key="7">
    <source>
        <dbReference type="ARBA" id="ARBA00023136"/>
    </source>
</evidence>
<dbReference type="GO" id="GO:0046428">
    <property type="term" value="F:1,4-dihydroxy-2-naphthoate polyprenyltransferase activity"/>
    <property type="evidence" value="ECO:0007669"/>
    <property type="project" value="UniProtKB-UniRule"/>
</dbReference>
<reference evidence="10 11" key="1">
    <citation type="submission" date="2014-12" db="EMBL/GenBank/DDBJ databases">
        <title>Genome sequencing of Photobacterium gaetbulicola AD005a.</title>
        <authorList>
            <person name="Adrian T.G.S."/>
            <person name="Chan K.G."/>
        </authorList>
    </citation>
    <scope>NUCLEOTIDE SEQUENCE [LARGE SCALE GENOMIC DNA]</scope>
    <source>
        <strain evidence="10 11">AD005a</strain>
    </source>
</reference>
<accession>A0A0B9GKD2</accession>
<keyword evidence="3 8" id="KW-1003">Cell membrane</keyword>
<dbReference type="InterPro" id="IPR026046">
    <property type="entry name" value="UBIAD1"/>
</dbReference>
<evidence type="ECO:0000256" key="2">
    <source>
        <dbReference type="ARBA" id="ARBA00022428"/>
    </source>
</evidence>